<dbReference type="EMBL" id="FWYB01000013">
    <property type="protein sequence ID" value="SMD10028.1"/>
    <property type="molecule type" value="Genomic_DNA"/>
</dbReference>
<accession>A0A1W2ELM8</accession>
<sequence length="59" mass="6539">MLDRNKRKMGIALLLFAAAAMLFRLAYATVSSSISIWLMVGAVLLLLASLTVFGLYFRE</sequence>
<dbReference type="RefSeq" id="WP_084291171.1">
    <property type="nucleotide sequence ID" value="NZ_FWYB01000013.1"/>
</dbReference>
<evidence type="ECO:0000313" key="3">
    <source>
        <dbReference type="Proteomes" id="UP000192678"/>
    </source>
</evidence>
<reference evidence="2 3" key="1">
    <citation type="submission" date="2017-04" db="EMBL/GenBank/DDBJ databases">
        <authorList>
            <person name="Afonso C.L."/>
            <person name="Miller P.J."/>
            <person name="Scott M.A."/>
            <person name="Spackman E."/>
            <person name="Goraichik I."/>
            <person name="Dimitrov K.M."/>
            <person name="Suarez D.L."/>
            <person name="Swayne D.E."/>
        </authorList>
    </citation>
    <scope>NUCLEOTIDE SEQUENCE [LARGE SCALE GENOMIC DNA]</scope>
    <source>
        <strain evidence="2 3">DSM 19625</strain>
    </source>
</reference>
<keyword evidence="1" id="KW-0812">Transmembrane</keyword>
<dbReference type="AlphaFoldDB" id="A0A1W2ELM8"/>
<protein>
    <submittedName>
        <fullName evidence="2">Uncharacterized protein</fullName>
    </submittedName>
</protein>
<evidence type="ECO:0000313" key="2">
    <source>
        <dbReference type="EMBL" id="SMD10028.1"/>
    </source>
</evidence>
<keyword evidence="1" id="KW-1133">Transmembrane helix</keyword>
<dbReference type="STRING" id="475255.SAMN04488101_11322"/>
<keyword evidence="3" id="KW-1185">Reference proteome</keyword>
<gene>
    <name evidence="2" type="ORF">SAMN04488101_11322</name>
</gene>
<feature type="transmembrane region" description="Helical" evidence="1">
    <location>
        <begin position="38"/>
        <end position="57"/>
    </location>
</feature>
<organism evidence="2 3">
    <name type="scientific">Pedobacter nyackensis</name>
    <dbReference type="NCBI Taxonomy" id="475255"/>
    <lineage>
        <taxon>Bacteria</taxon>
        <taxon>Pseudomonadati</taxon>
        <taxon>Bacteroidota</taxon>
        <taxon>Sphingobacteriia</taxon>
        <taxon>Sphingobacteriales</taxon>
        <taxon>Sphingobacteriaceae</taxon>
        <taxon>Pedobacter</taxon>
    </lineage>
</organism>
<dbReference type="Proteomes" id="UP000192678">
    <property type="component" value="Unassembled WGS sequence"/>
</dbReference>
<keyword evidence="1" id="KW-0472">Membrane</keyword>
<name>A0A1W2ELM8_9SPHI</name>
<proteinExistence type="predicted"/>
<evidence type="ECO:0000256" key="1">
    <source>
        <dbReference type="SAM" id="Phobius"/>
    </source>
</evidence>